<dbReference type="STRING" id="1423803.FD13_GL000850"/>
<evidence type="ECO:0000256" key="4">
    <source>
        <dbReference type="ARBA" id="ARBA00022989"/>
    </source>
</evidence>
<accession>A0A0R2DGB3</accession>
<protein>
    <submittedName>
        <fullName evidence="7">1,4-dihydroxy-2-naphthoate octaprenyltransferase</fullName>
    </submittedName>
</protein>
<dbReference type="PANTHER" id="PTHR13929:SF0">
    <property type="entry name" value="UBIA PRENYLTRANSFERASE DOMAIN-CONTAINING PROTEIN 1"/>
    <property type="match status" value="1"/>
</dbReference>
<evidence type="ECO:0000256" key="3">
    <source>
        <dbReference type="ARBA" id="ARBA00022692"/>
    </source>
</evidence>
<feature type="transmembrane region" description="Helical" evidence="6">
    <location>
        <begin position="268"/>
        <end position="292"/>
    </location>
</feature>
<reference evidence="7 8" key="1">
    <citation type="journal article" date="2015" name="Genome Announc.">
        <title>Expanding the biotechnology potential of lactobacilli through comparative genomics of 213 strains and associated genera.</title>
        <authorList>
            <person name="Sun Z."/>
            <person name="Harris H.M."/>
            <person name="McCann A."/>
            <person name="Guo C."/>
            <person name="Argimon S."/>
            <person name="Zhang W."/>
            <person name="Yang X."/>
            <person name="Jeffery I.B."/>
            <person name="Cooney J.C."/>
            <person name="Kagawa T.F."/>
            <person name="Liu W."/>
            <person name="Song Y."/>
            <person name="Salvetti E."/>
            <person name="Wrobel A."/>
            <person name="Rasinkangas P."/>
            <person name="Parkhill J."/>
            <person name="Rea M.C."/>
            <person name="O'Sullivan O."/>
            <person name="Ritari J."/>
            <person name="Douillard F.P."/>
            <person name="Paul Ross R."/>
            <person name="Yang R."/>
            <person name="Briner A.E."/>
            <person name="Felis G.E."/>
            <person name="de Vos W.M."/>
            <person name="Barrangou R."/>
            <person name="Klaenhammer T.R."/>
            <person name="Caufield P.W."/>
            <person name="Cui Y."/>
            <person name="Zhang H."/>
            <person name="O'Toole P.W."/>
        </authorList>
    </citation>
    <scope>NUCLEOTIDE SEQUENCE [LARGE SCALE GENOMIC DNA]</scope>
    <source>
        <strain evidence="7 8">DSM 21775</strain>
    </source>
</reference>
<name>A0A0R2DGB3_9LACO</name>
<proteinExistence type="predicted"/>
<evidence type="ECO:0000313" key="7">
    <source>
        <dbReference type="EMBL" id="KRN03096.1"/>
    </source>
</evidence>
<evidence type="ECO:0000256" key="1">
    <source>
        <dbReference type="ARBA" id="ARBA00004141"/>
    </source>
</evidence>
<dbReference type="PANTHER" id="PTHR13929">
    <property type="entry name" value="1,4-DIHYDROXY-2-NAPHTHOATE OCTAPRENYLTRANSFERASE"/>
    <property type="match status" value="1"/>
</dbReference>
<dbReference type="AlphaFoldDB" id="A0A0R2DGB3"/>
<keyword evidence="8" id="KW-1185">Reference proteome</keyword>
<comment type="subcellular location">
    <subcellularLocation>
        <location evidence="1">Membrane</location>
        <topology evidence="1">Multi-pass membrane protein</topology>
    </subcellularLocation>
</comment>
<gene>
    <name evidence="7" type="ORF">FD13_GL000850</name>
</gene>
<dbReference type="EMBL" id="AYZH01000002">
    <property type="protein sequence ID" value="KRN03096.1"/>
    <property type="molecule type" value="Genomic_DNA"/>
</dbReference>
<keyword evidence="2 7" id="KW-0808">Transferase</keyword>
<evidence type="ECO:0000256" key="5">
    <source>
        <dbReference type="ARBA" id="ARBA00023136"/>
    </source>
</evidence>
<feature type="transmembrane region" description="Helical" evidence="6">
    <location>
        <begin position="212"/>
        <end position="233"/>
    </location>
</feature>
<feature type="transmembrane region" description="Helical" evidence="6">
    <location>
        <begin position="137"/>
        <end position="158"/>
    </location>
</feature>
<comment type="caution">
    <text evidence="7">The sequence shown here is derived from an EMBL/GenBank/DDBJ whole genome shotgun (WGS) entry which is preliminary data.</text>
</comment>
<organism evidence="7 8">
    <name type="scientific">Levilactobacillus senmaizukei DSM 21775 = NBRC 103853</name>
    <dbReference type="NCBI Taxonomy" id="1423803"/>
    <lineage>
        <taxon>Bacteria</taxon>
        <taxon>Bacillati</taxon>
        <taxon>Bacillota</taxon>
        <taxon>Bacilli</taxon>
        <taxon>Lactobacillales</taxon>
        <taxon>Lactobacillaceae</taxon>
        <taxon>Levilactobacillus</taxon>
    </lineage>
</organism>
<feature type="transmembrane region" description="Helical" evidence="6">
    <location>
        <begin position="239"/>
        <end position="256"/>
    </location>
</feature>
<dbReference type="CDD" id="cd13962">
    <property type="entry name" value="PT_UbiA_UBIAD1"/>
    <property type="match status" value="1"/>
</dbReference>
<dbReference type="PATRIC" id="fig|1423803.3.peg.847"/>
<evidence type="ECO:0000256" key="2">
    <source>
        <dbReference type="ARBA" id="ARBA00022679"/>
    </source>
</evidence>
<feature type="transmembrane region" description="Helical" evidence="6">
    <location>
        <begin position="170"/>
        <end position="191"/>
    </location>
</feature>
<dbReference type="NCBIfam" id="NF004752">
    <property type="entry name" value="PRK06080.1-4"/>
    <property type="match status" value="1"/>
</dbReference>
<sequence>MEIKAKIASIWPFLLGLIFVQANLGRVNWVTSGWFFLAMVLFNMAVDINDNFQDYRRAGTQAADWKRKTNIIGVHGLSLRLVGGLMVTFAGVAALIGLGLVWLTGWPLLVMGLFCFAVGYAYAGGPRPLSSTPTGEFFAGLTMGYMITLITVYLNIYNRGGLTWALAGRVFLAAGVAVMAIAALLLANNICDEAEDRQLERRTIVYYLGKQRALWLFAGFYIAGYVMLILSVWRGDLPVWSLLALISIVPVSRNIYRFFQRQVKRETFILAVRNLAILALTTVLAEVIGLWFV</sequence>
<dbReference type="Proteomes" id="UP000051589">
    <property type="component" value="Unassembled WGS sequence"/>
</dbReference>
<dbReference type="GO" id="GO:0016020">
    <property type="term" value="C:membrane"/>
    <property type="evidence" value="ECO:0007669"/>
    <property type="project" value="UniProtKB-SubCell"/>
</dbReference>
<keyword evidence="4 6" id="KW-1133">Transmembrane helix</keyword>
<feature type="transmembrane region" description="Helical" evidence="6">
    <location>
        <begin position="32"/>
        <end position="48"/>
    </location>
</feature>
<dbReference type="Pfam" id="PF01040">
    <property type="entry name" value="UbiA"/>
    <property type="match status" value="1"/>
</dbReference>
<feature type="transmembrane region" description="Helical" evidence="6">
    <location>
        <begin position="106"/>
        <end position="125"/>
    </location>
</feature>
<dbReference type="GO" id="GO:0009234">
    <property type="term" value="P:menaquinone biosynthetic process"/>
    <property type="evidence" value="ECO:0007669"/>
    <property type="project" value="TreeGrafter"/>
</dbReference>
<dbReference type="InterPro" id="IPR000537">
    <property type="entry name" value="UbiA_prenyltransferase"/>
</dbReference>
<feature type="transmembrane region" description="Helical" evidence="6">
    <location>
        <begin position="77"/>
        <end position="100"/>
    </location>
</feature>
<evidence type="ECO:0000313" key="8">
    <source>
        <dbReference type="Proteomes" id="UP000051589"/>
    </source>
</evidence>
<evidence type="ECO:0000256" key="6">
    <source>
        <dbReference type="SAM" id="Phobius"/>
    </source>
</evidence>
<dbReference type="GO" id="GO:0004659">
    <property type="term" value="F:prenyltransferase activity"/>
    <property type="evidence" value="ECO:0007669"/>
    <property type="project" value="InterPro"/>
</dbReference>
<dbReference type="InterPro" id="IPR026046">
    <property type="entry name" value="UBIAD1"/>
</dbReference>
<keyword evidence="5 6" id="KW-0472">Membrane</keyword>
<keyword evidence="3 6" id="KW-0812">Transmembrane</keyword>
<dbReference type="GO" id="GO:0042371">
    <property type="term" value="P:vitamin K biosynthetic process"/>
    <property type="evidence" value="ECO:0007669"/>
    <property type="project" value="TreeGrafter"/>
</dbReference>